<evidence type="ECO:0000313" key="3">
    <source>
        <dbReference type="Proteomes" id="UP000663852"/>
    </source>
</evidence>
<feature type="compositionally biased region" description="Polar residues" evidence="1">
    <location>
        <begin position="50"/>
        <end position="65"/>
    </location>
</feature>
<organism evidence="2 3">
    <name type="scientific">Adineta ricciae</name>
    <name type="common">Rotifer</name>
    <dbReference type="NCBI Taxonomy" id="249248"/>
    <lineage>
        <taxon>Eukaryota</taxon>
        <taxon>Metazoa</taxon>
        <taxon>Spiralia</taxon>
        <taxon>Gnathifera</taxon>
        <taxon>Rotifera</taxon>
        <taxon>Eurotatoria</taxon>
        <taxon>Bdelloidea</taxon>
        <taxon>Adinetida</taxon>
        <taxon>Adinetidae</taxon>
        <taxon>Adineta</taxon>
    </lineage>
</organism>
<evidence type="ECO:0000256" key="1">
    <source>
        <dbReference type="SAM" id="MobiDB-lite"/>
    </source>
</evidence>
<protein>
    <submittedName>
        <fullName evidence="2">Uncharacterized protein</fullName>
    </submittedName>
</protein>
<dbReference type="Proteomes" id="UP000663852">
    <property type="component" value="Unassembled WGS sequence"/>
</dbReference>
<evidence type="ECO:0000313" key="2">
    <source>
        <dbReference type="EMBL" id="CAF0778394.1"/>
    </source>
</evidence>
<comment type="caution">
    <text evidence="2">The sequence shown here is derived from an EMBL/GenBank/DDBJ whole genome shotgun (WGS) entry which is preliminary data.</text>
</comment>
<feature type="compositionally biased region" description="Low complexity" evidence="1">
    <location>
        <begin position="36"/>
        <end position="49"/>
    </location>
</feature>
<dbReference type="AlphaFoldDB" id="A0A813R836"/>
<sequence>MLLLFIQDCSKLQLLYIMGNLKSRFRQRKNGDTVPSNNLSSSSSQASKSGQNDAAQTGGTNSNRARATEPVAPPTRDSEPATVAPRGRP</sequence>
<accession>A0A813R836</accession>
<gene>
    <name evidence="2" type="ORF">EDS130_LOCUS3702</name>
</gene>
<name>A0A813R836_ADIRI</name>
<feature type="region of interest" description="Disordered" evidence="1">
    <location>
        <begin position="27"/>
        <end position="89"/>
    </location>
</feature>
<reference evidence="2" key="1">
    <citation type="submission" date="2021-02" db="EMBL/GenBank/DDBJ databases">
        <authorList>
            <person name="Nowell W R."/>
        </authorList>
    </citation>
    <scope>NUCLEOTIDE SEQUENCE</scope>
</reference>
<proteinExistence type="predicted"/>
<dbReference type="EMBL" id="CAJNOJ010000009">
    <property type="protein sequence ID" value="CAF0778394.1"/>
    <property type="molecule type" value="Genomic_DNA"/>
</dbReference>